<dbReference type="EMBL" id="MDJD01000043">
    <property type="protein sequence ID" value="OEK08079.1"/>
    <property type="molecule type" value="Genomic_DNA"/>
</dbReference>
<accession>A0A1E5T9M7</accession>
<dbReference type="Proteomes" id="UP000095713">
    <property type="component" value="Unassembled WGS sequence"/>
</dbReference>
<protein>
    <recommendedName>
        <fullName evidence="1">3-keto-alpha-glucoside-1,2-lyase/3-keto-2-hydroxy-glucal hydratase domain-containing protein</fullName>
    </recommendedName>
</protein>
<gene>
    <name evidence="2" type="ORF">A8C32_15925</name>
</gene>
<evidence type="ECO:0000313" key="2">
    <source>
        <dbReference type="EMBL" id="OEK08079.1"/>
    </source>
</evidence>
<dbReference type="PROSITE" id="PS51257">
    <property type="entry name" value="PROKAR_LIPOPROTEIN"/>
    <property type="match status" value="1"/>
</dbReference>
<dbReference type="GO" id="GO:0016787">
    <property type="term" value="F:hydrolase activity"/>
    <property type="evidence" value="ECO:0007669"/>
    <property type="project" value="InterPro"/>
</dbReference>
<comment type="caution">
    <text evidence="2">The sequence shown here is derived from an EMBL/GenBank/DDBJ whole genome shotgun (WGS) entry which is preliminary data.</text>
</comment>
<dbReference type="InterPro" id="IPR010496">
    <property type="entry name" value="AL/BT2_dom"/>
</dbReference>
<reference evidence="2 3" key="1">
    <citation type="submission" date="2016-05" db="EMBL/GenBank/DDBJ databases">
        <title>Draft Genome Sequence of Algibacter sp. Strain SK-16 Isolated from the Surface Water of Aburatsubo Inlet.</title>
        <authorList>
            <person name="Wong S.-K."/>
            <person name="Yoshizawa S."/>
            <person name="Nakajima Y."/>
            <person name="Ogura Y."/>
            <person name="Tetsuya H."/>
            <person name="Hamasaki K."/>
        </authorList>
    </citation>
    <scope>NUCLEOTIDE SEQUENCE [LARGE SCALE GENOMIC DNA]</scope>
    <source>
        <strain evidence="2 3">SK-16</strain>
    </source>
</reference>
<evidence type="ECO:0000313" key="3">
    <source>
        <dbReference type="Proteomes" id="UP000095713"/>
    </source>
</evidence>
<organism evidence="2 3">
    <name type="scientific">Flavivirga aquatica</name>
    <dbReference type="NCBI Taxonomy" id="1849968"/>
    <lineage>
        <taxon>Bacteria</taxon>
        <taxon>Pseudomonadati</taxon>
        <taxon>Bacteroidota</taxon>
        <taxon>Flavobacteriia</taxon>
        <taxon>Flavobacteriales</taxon>
        <taxon>Flavobacteriaceae</taxon>
        <taxon>Flavivirga</taxon>
    </lineage>
</organism>
<dbReference type="Gene3D" id="2.60.120.560">
    <property type="entry name" value="Exo-inulinase, domain 1"/>
    <property type="match status" value="1"/>
</dbReference>
<keyword evidence="3" id="KW-1185">Reference proteome</keyword>
<dbReference type="STRING" id="1849968.A8C32_15925"/>
<dbReference type="Pfam" id="PF06439">
    <property type="entry name" value="3keto-disac_hyd"/>
    <property type="match status" value="1"/>
</dbReference>
<sequence>MKEFKLLALIILLISFLSCKDNNKKKPEIKEKWVQLFNGKDLNNWVIKIKGHPAGENYKNTFIVEDGVLKVNYNEYEAFDNAFGHIFYNKIFSNYRIRLQYRFTGEQLKRAPDWAINNSGVMIHCEDPKSMEINQKFPVCIEAQLLGGLGQEERATGNLCTPGSAVLVNDSLITRPCFQSSSKTFHGDQWVTFEAEVRNDSIIKHFVNGKHVLTYSKPIVDGGMPNKDEFWKSKMGTPLKDGYISLQSESTPMEFKNIEILELN</sequence>
<name>A0A1E5T9M7_9FLAO</name>
<feature type="domain" description="3-keto-alpha-glucoside-1,2-lyase/3-keto-2-hydroxy-glucal hydratase" evidence="1">
    <location>
        <begin position="32"/>
        <end position="260"/>
    </location>
</feature>
<proteinExistence type="predicted"/>
<dbReference type="AlphaFoldDB" id="A0A1E5T9M7"/>
<evidence type="ECO:0000259" key="1">
    <source>
        <dbReference type="Pfam" id="PF06439"/>
    </source>
</evidence>